<dbReference type="OrthoDB" id="9778629at2"/>
<dbReference type="AlphaFoldDB" id="A0A6N6VRY8"/>
<evidence type="ECO:0000313" key="2">
    <source>
        <dbReference type="Proteomes" id="UP000437748"/>
    </source>
</evidence>
<dbReference type="Pfam" id="PF04305">
    <property type="entry name" value="DUF455"/>
    <property type="match status" value="1"/>
</dbReference>
<dbReference type="PANTHER" id="PTHR42782:SF2">
    <property type="entry name" value="3-OXOACYL-[ACYL-CARRIER-PROTEIN] SYNTHASE-LIKE PROTEIN"/>
    <property type="match status" value="1"/>
</dbReference>
<name>A0A6N6VRY8_9BACT</name>
<protein>
    <submittedName>
        <fullName evidence="1">DUF455 family protein</fullName>
    </submittedName>
</protein>
<organism evidence="1 2">
    <name type="scientific">Silvanigrella paludirubra</name>
    <dbReference type="NCBI Taxonomy" id="2499159"/>
    <lineage>
        <taxon>Bacteria</taxon>
        <taxon>Pseudomonadati</taxon>
        <taxon>Bdellovibrionota</taxon>
        <taxon>Oligoflexia</taxon>
        <taxon>Silvanigrellales</taxon>
        <taxon>Silvanigrellaceae</taxon>
        <taxon>Silvanigrella</taxon>
    </lineage>
</organism>
<dbReference type="RefSeq" id="WP_153421685.1">
    <property type="nucleotide sequence ID" value="NZ_WFLM01000007.1"/>
</dbReference>
<gene>
    <name evidence="1" type="ORF">GCL60_15620</name>
</gene>
<dbReference type="InterPro" id="IPR009078">
    <property type="entry name" value="Ferritin-like_SF"/>
</dbReference>
<dbReference type="SUPFAM" id="SSF56059">
    <property type="entry name" value="Glutathione synthetase ATP-binding domain-like"/>
    <property type="match status" value="1"/>
</dbReference>
<reference evidence="1 2" key="1">
    <citation type="submission" date="2019-10" db="EMBL/GenBank/DDBJ databases">
        <title>New species of Slilvanegrellaceae.</title>
        <authorList>
            <person name="Pitt A."/>
            <person name="Hahn M.W."/>
        </authorList>
    </citation>
    <scope>NUCLEOTIDE SEQUENCE [LARGE SCALE GENOMIC DNA]</scope>
    <source>
        <strain evidence="1 2">SP-Ram-0.45-NSY-1</strain>
    </source>
</reference>
<dbReference type="SUPFAM" id="SSF47240">
    <property type="entry name" value="Ferritin-like"/>
    <property type="match status" value="1"/>
</dbReference>
<comment type="caution">
    <text evidence="1">The sequence shown here is derived from an EMBL/GenBank/DDBJ whole genome shotgun (WGS) entry which is preliminary data.</text>
</comment>
<dbReference type="PANTHER" id="PTHR42782">
    <property type="entry name" value="SI:CH73-314G15.3"/>
    <property type="match status" value="1"/>
</dbReference>
<proteinExistence type="predicted"/>
<accession>A0A6N6VRY8</accession>
<keyword evidence="2" id="KW-1185">Reference proteome</keyword>
<evidence type="ECO:0000313" key="1">
    <source>
        <dbReference type="EMBL" id="KAB8036216.1"/>
    </source>
</evidence>
<dbReference type="CDD" id="cd00657">
    <property type="entry name" value="Ferritin_like"/>
    <property type="match status" value="1"/>
</dbReference>
<dbReference type="InterPro" id="IPR007402">
    <property type="entry name" value="DUF455"/>
</dbReference>
<dbReference type="EMBL" id="WFLM01000007">
    <property type="protein sequence ID" value="KAB8036216.1"/>
    <property type="molecule type" value="Genomic_DNA"/>
</dbReference>
<dbReference type="Proteomes" id="UP000437748">
    <property type="component" value="Unassembled WGS sequence"/>
</dbReference>
<sequence>MELKEFAEIILFGTNISSDKLLDPKILTDEIPYKEIIAPKTPGRPLALQFNQNLNSKKIPFPNREQIEDEIQRGYVLHFFANHELLAMEIMALVLLLFPQAPKNFRMGIARTIIEEQKHMSLYLKRMKELNVTFGEIPVNDFFWNCLSQMKSPMDFVTKMSLTFEQANLDYSLFYRDLMYKIKDFKTAEILETVYLEEIGHVKHGVTWFNRWRDQSNTEWKSYTSALDLPLTPARAKGIIFDMAGRKAAGLSDQFIAELSVFSSSKGRPPNIYYFNPACEQEIARKKVGFTPSKSIANLQNDCASLMQFFASKDDIILISKKPSVSFLKKIQDCGYTIPEWLEFKKNNIDSNIILQNYISNISPWGWSPESINALKNLKNKLIIKSNFQKEIFDENFYENNIKELYSKKISATLIQKIKHNFTDLIDILPSENTFPSVSFNVNDVLLNIETFLAIDGIDTVVLKAPYGCSGQNMLRVKSNELTVAETNWLNKILKEQNSIIIEPWFNKVVDLSYQAKISEEKKHVAIGMTRFITDSRGQYKATFVGKKTDDLSKELAKFMYNKYSIYNGIEEILLQTSLLISNYLCDFKFEGPYGIDAFIYKDINSKYGFRLKHLSEINPRYTMGRVAIEVSKRIQTGAFAIWAHIRVIDILKNEKFKTISEFSSFIEQKFPIQLSNDFKPLIREGILFTNDPSLANSVLTVLIVGKNVLNNFTKETELEILI</sequence>